<gene>
    <name evidence="1" type="ORF">METZ01_LOCUS95272</name>
</gene>
<dbReference type="GO" id="GO:0005829">
    <property type="term" value="C:cytosol"/>
    <property type="evidence" value="ECO:0007669"/>
    <property type="project" value="TreeGrafter"/>
</dbReference>
<proteinExistence type="predicted"/>
<dbReference type="AlphaFoldDB" id="A0A381VRN7"/>
<dbReference type="EMBL" id="UINC01009459">
    <property type="protein sequence ID" value="SVA42418.1"/>
    <property type="molecule type" value="Genomic_DNA"/>
</dbReference>
<reference evidence="1" key="1">
    <citation type="submission" date="2018-05" db="EMBL/GenBank/DDBJ databases">
        <authorList>
            <person name="Lanie J.A."/>
            <person name="Ng W.-L."/>
            <person name="Kazmierczak K.M."/>
            <person name="Andrzejewski T.M."/>
            <person name="Davidsen T.M."/>
            <person name="Wayne K.J."/>
            <person name="Tettelin H."/>
            <person name="Glass J.I."/>
            <person name="Rusch D."/>
            <person name="Podicherti R."/>
            <person name="Tsui H.-C.T."/>
            <person name="Winkler M.E."/>
        </authorList>
    </citation>
    <scope>NUCLEOTIDE SEQUENCE</scope>
</reference>
<dbReference type="SUPFAM" id="SSF102405">
    <property type="entry name" value="MCP/YpsA-like"/>
    <property type="match status" value="1"/>
</dbReference>
<organism evidence="1">
    <name type="scientific">marine metagenome</name>
    <dbReference type="NCBI Taxonomy" id="408172"/>
    <lineage>
        <taxon>unclassified sequences</taxon>
        <taxon>metagenomes</taxon>
        <taxon>ecological metagenomes</taxon>
    </lineage>
</organism>
<dbReference type="NCBIfam" id="TIGR00725">
    <property type="entry name" value="TIGR00725 family protein"/>
    <property type="match status" value="1"/>
</dbReference>
<evidence type="ECO:0000313" key="1">
    <source>
        <dbReference type="EMBL" id="SVA42418.1"/>
    </source>
</evidence>
<name>A0A381VRN7_9ZZZZ</name>
<dbReference type="Pfam" id="PF18306">
    <property type="entry name" value="LDcluster4"/>
    <property type="match status" value="1"/>
</dbReference>
<dbReference type="PANTHER" id="PTHR43393">
    <property type="entry name" value="CYTOKININ RIBOSIDE 5'-MONOPHOSPHATE PHOSPHORIBOHYDROLASE"/>
    <property type="match status" value="1"/>
</dbReference>
<sequence length="154" mass="15558">MIISVIGESKASPENYSIAETVGKLIAESGGTVVCGGLGGVMEAVCKGARSAGGTTIGILPGLDPSEANEWVEIPICTGLGYARNIVVIRSGVAVIAVGGAYGTLSEIGHALSDSKPVFGLNTWELTRNGMIDSTMKVCGSAEEAVRKALSSAS</sequence>
<dbReference type="InterPro" id="IPR041164">
    <property type="entry name" value="LDcluster4"/>
</dbReference>
<evidence type="ECO:0008006" key="2">
    <source>
        <dbReference type="Google" id="ProtNLM"/>
    </source>
</evidence>
<dbReference type="InterPro" id="IPR052341">
    <property type="entry name" value="LOG_family_nucleotidases"/>
</dbReference>
<accession>A0A381VRN7</accession>
<dbReference type="Gene3D" id="3.40.50.450">
    <property type="match status" value="1"/>
</dbReference>
<protein>
    <recommendedName>
        <fullName evidence="2">TIGR00725 family protein</fullName>
    </recommendedName>
</protein>
<dbReference type="PANTHER" id="PTHR43393:SF3">
    <property type="entry name" value="LYSINE DECARBOXYLASE-LIKE PROTEIN"/>
    <property type="match status" value="1"/>
</dbReference>
<dbReference type="InterPro" id="IPR005268">
    <property type="entry name" value="CHP00725"/>
</dbReference>